<gene>
    <name evidence="2" type="ORF">AVDCRST_MAG08-4322</name>
</gene>
<feature type="compositionally biased region" description="Basic and acidic residues" evidence="1">
    <location>
        <begin position="87"/>
        <end position="104"/>
    </location>
</feature>
<feature type="non-terminal residue" evidence="2">
    <location>
        <position position="171"/>
    </location>
</feature>
<feature type="region of interest" description="Disordered" evidence="1">
    <location>
        <begin position="1"/>
        <end position="171"/>
    </location>
</feature>
<feature type="compositionally biased region" description="Basic and acidic residues" evidence="1">
    <location>
        <begin position="16"/>
        <end position="30"/>
    </location>
</feature>
<dbReference type="GO" id="GO:0034023">
    <property type="term" value="F:5-(carboxyamino)imidazole ribonucleotide mutase activity"/>
    <property type="evidence" value="ECO:0007669"/>
    <property type="project" value="UniProtKB-EC"/>
</dbReference>
<evidence type="ECO:0000256" key="1">
    <source>
        <dbReference type="SAM" id="MobiDB-lite"/>
    </source>
</evidence>
<evidence type="ECO:0000313" key="2">
    <source>
        <dbReference type="EMBL" id="CAA9287354.1"/>
    </source>
</evidence>
<feature type="non-terminal residue" evidence="2">
    <location>
        <position position="1"/>
    </location>
</feature>
<proteinExistence type="predicted"/>
<dbReference type="EMBL" id="CADCTG010000348">
    <property type="protein sequence ID" value="CAA9287354.1"/>
    <property type="molecule type" value="Genomic_DNA"/>
</dbReference>
<accession>A0A6J4JTP4</accession>
<sequence>GFRRDGRPHAVPATSGRRDHGQPLRLGDHAPRRRSAGRLGGPPRNRRGVRAPHPGALVQLRRRRGSAGPQSADRRRRRRGAPAGHGGGDDPPARPRRAGREPRAQGHGQPALHRPDAGRRAGRDAGHRARRRGQRRAARRRHPRLVGPCPGRAAGGVARRPDRGRADHAGM</sequence>
<dbReference type="EC" id="5.4.99.18" evidence="2"/>
<feature type="compositionally biased region" description="Basic residues" evidence="1">
    <location>
        <begin position="128"/>
        <end position="144"/>
    </location>
</feature>
<name>A0A6J4JTP4_9PROT</name>
<feature type="compositionally biased region" description="Basic and acidic residues" evidence="1">
    <location>
        <begin position="159"/>
        <end position="171"/>
    </location>
</feature>
<keyword evidence="2" id="KW-0413">Isomerase</keyword>
<feature type="compositionally biased region" description="Basic and acidic residues" evidence="1">
    <location>
        <begin position="113"/>
        <end position="127"/>
    </location>
</feature>
<reference evidence="2" key="1">
    <citation type="submission" date="2020-02" db="EMBL/GenBank/DDBJ databases">
        <authorList>
            <person name="Meier V. D."/>
        </authorList>
    </citation>
    <scope>NUCLEOTIDE SEQUENCE</scope>
    <source>
        <strain evidence="2">AVDCRST_MAG08</strain>
    </source>
</reference>
<organism evidence="2">
    <name type="scientific">uncultured Acetobacteraceae bacterium</name>
    <dbReference type="NCBI Taxonomy" id="169975"/>
    <lineage>
        <taxon>Bacteria</taxon>
        <taxon>Pseudomonadati</taxon>
        <taxon>Pseudomonadota</taxon>
        <taxon>Alphaproteobacteria</taxon>
        <taxon>Acetobacterales</taxon>
        <taxon>Acetobacteraceae</taxon>
        <taxon>environmental samples</taxon>
    </lineage>
</organism>
<dbReference type="AlphaFoldDB" id="A0A6J4JTP4"/>
<protein>
    <submittedName>
        <fullName evidence="2">N5-carboxyaminoimidazole ribonucleotide mutase</fullName>
        <ecNumber evidence="2">5.4.99.18</ecNumber>
    </submittedName>
</protein>